<dbReference type="InterPro" id="IPR051417">
    <property type="entry name" value="SDr/BOS_complex"/>
</dbReference>
<dbReference type="GO" id="GO:0005576">
    <property type="term" value="C:extracellular region"/>
    <property type="evidence" value="ECO:0007669"/>
    <property type="project" value="UniProtKB-SubCell"/>
</dbReference>
<keyword evidence="5" id="KW-0812">Transmembrane</keyword>
<evidence type="ECO:0000313" key="8">
    <source>
        <dbReference type="EMBL" id="MBB3044562.1"/>
    </source>
</evidence>
<feature type="domain" description="SD-repeat containing protein B" evidence="7">
    <location>
        <begin position="2019"/>
        <end position="2101"/>
    </location>
</feature>
<dbReference type="SUPFAM" id="SSF117074">
    <property type="entry name" value="Hypothetical protein PA1324"/>
    <property type="match status" value="6"/>
</dbReference>
<dbReference type="Gene3D" id="2.60.40.740">
    <property type="match status" value="1"/>
</dbReference>
<feature type="domain" description="SD-repeat containing protein B" evidence="7">
    <location>
        <begin position="1665"/>
        <end position="1778"/>
    </location>
</feature>
<dbReference type="EMBL" id="JACHWR010000003">
    <property type="protein sequence ID" value="MBB3044562.1"/>
    <property type="molecule type" value="Genomic_DNA"/>
</dbReference>
<evidence type="ECO:0000256" key="1">
    <source>
        <dbReference type="ARBA" id="ARBA00004613"/>
    </source>
</evidence>
<reference evidence="8 9" key="1">
    <citation type="submission" date="2020-08" db="EMBL/GenBank/DDBJ databases">
        <title>Sequencing the genomes of 1000 actinobacteria strains.</title>
        <authorList>
            <person name="Klenk H.-P."/>
        </authorList>
    </citation>
    <scope>NUCLEOTIDE SEQUENCE [LARGE SCALE GENOMIC DNA]</scope>
    <source>
        <strain evidence="8 9">DSM 105498</strain>
    </source>
</reference>
<dbReference type="GO" id="GO:0005975">
    <property type="term" value="P:carbohydrate metabolic process"/>
    <property type="evidence" value="ECO:0007669"/>
    <property type="project" value="UniProtKB-ARBA"/>
</dbReference>
<proteinExistence type="predicted"/>
<dbReference type="InterPro" id="IPR033764">
    <property type="entry name" value="Sdr_B"/>
</dbReference>
<dbReference type="Gene3D" id="2.60.40.10">
    <property type="entry name" value="Immunoglobulins"/>
    <property type="match status" value="8"/>
</dbReference>
<dbReference type="Pfam" id="PF17210">
    <property type="entry name" value="SdrD_B"/>
    <property type="match status" value="4"/>
</dbReference>
<evidence type="ECO:0000256" key="3">
    <source>
        <dbReference type="ARBA" id="ARBA00022729"/>
    </source>
</evidence>
<name>A0A7W4W0C8_9ACTN</name>
<evidence type="ECO:0000256" key="2">
    <source>
        <dbReference type="ARBA" id="ARBA00022525"/>
    </source>
</evidence>
<feature type="compositionally biased region" description="Polar residues" evidence="4">
    <location>
        <begin position="557"/>
        <end position="568"/>
    </location>
</feature>
<feature type="domain" description="DUF11" evidence="6">
    <location>
        <begin position="1075"/>
        <end position="1184"/>
    </location>
</feature>
<evidence type="ECO:0000259" key="7">
    <source>
        <dbReference type="Pfam" id="PF17210"/>
    </source>
</evidence>
<comment type="caution">
    <text evidence="8">The sequence shown here is derived from an EMBL/GenBank/DDBJ whole genome shotgun (WGS) entry which is preliminary data.</text>
</comment>
<feature type="region of interest" description="Disordered" evidence="4">
    <location>
        <begin position="546"/>
        <end position="568"/>
    </location>
</feature>
<sequence>MTDPREGVRVVRAHPWSSLPAWTGLLLLATILAVVPLPQGLTPRADAAAVLSVSQDIPGETLIGGETPVVVTFENTGDQPAYNLAFSVRVPVGVTLSSADQPPSRTVVETDGAGTPTGTVYLWENVVDIAAGSVFHFRYALQHEVGTGSGQWQVNDTIDAPVDAYFSTAEATVPTFPDPGTADPVEVDPPTGAGIVAAPSAAGATTLVPVLLTKAEPSPEGELLRGVHDHQTVYTLTLETGTQGGVEIGLVEDWIPAGLEFLGCGDVDNSAGEEYPGSGPLTQGNVLPPAECPAPVTVETVDSGLPAGLAPGVYTHVVWDVGDTLGASATAQISYVAGIPQRKNTMTWPGATPGTGGAQAANLDNNTGALTTQVGDGEVYVNQAQVDTTFGGQASVVTDTESVQAVDVSEQKYVDTPTIAQGGISTWTIQLQTSEYVVAGGVGSPVVRDTTPDGTCPIDTAATACTGETAPPPSLAYDLYEYDGSTGRTSLRWDLPDGRFGPNESGQITFSTEALTAYHNGNPVSANDTWTNTTDLDADVTTFDQRGPSNPLGHDTNAVTDDSSATQSGTAVTFTKDVGIPTPGQQCGDGRLVRWHPSFAAGVGPGDRVCFRLTATAPDFLDTRDVSMVDFLPLGFNYETSMPGPDNEVPEANIANPQVTPPSPTQAQQRVDFTLIPGEVVQPAQTAQAIIQAVFVAADPPDLGTNGTTITNSARYSFQNTNGEVFVNPDDASVGFVEAHLSLTKGISGLNSTTYDPPVDPLRDVVEGDAVTYAVSVANDGERDATNAVVWDLLPQGTGGVPDATCAQISSIDHGGACSGGRITWSGLDLAAGQTTVLHYTWTLPSGAVPLAAQWTNHAGVVEYQSATNIGTSFTYVPRNNIDPGREDDANTDRADDTANVYSPGIVLTKTRSTGVAEAGNAGSNQATIGETIHYTIETRQPGGTTAQDYVLDDTLVGRGQTLVPGSVDANSGFVAEGAECPTSGGTSAIVTTSGNAIHAELPGPTSPDAGQEGCFRLTFDAVVEDAADDPGEPLNRRPDSVINATDLTYSFDNGSGPVAGSAHAEVSTQLVEPDIAIDKVAGASTTVLPGADVPYTIVVTNRAGSAVSTAHDPVVVDDFDQGRVASVSGVGNGGVVDMAAGTITWSLADLAPGASVTLTYTVRLASPLDASATIANTAEATTTSLAGASGAERSGRDPGASACSPSTCPGYQATDGASVTVAGPIFTKTTTTPRTTPGGIATYTLRAEFPRGLNFGQTTITDDLAGDRTAYVRTVSADCTNCSLANLTAFVRPEDADPPATDPPVWDLGVVGAYRFTRTWTITFEARTLDLPANVDGATVHNTADLDYATGTLSDAADVPVAEPSVTITKQVETDIDPGPADTARGKVGGTVTYHVSVTNDSDWTAYDVAVVDEPDTGETDGCTTGTPRVAVPAGGIADGTSWAVTDDALGAGDACLGFTVPVILPGATVEITYTLDVPATFPVGDIGPGPELVNRADVTGFFGLTEADRAGNDEARSYDGPADTAAVNLDGGELGNLVWLDVDGDGNGPDTPGAGADPGEPGIPGVDVTVTWFGPDGVVGGGDDEVYDRTTDADGRWLTNNTTSPPTLLPAGTFRVDIDTTTLPPGLTNSFDPDGGADSTSEVTLAEGAEDLDQDFGYAGTQSLGDRVWLDLTRDGAQDPAEPGLNGVGVSVTWAGFDGDLGTADDIADYGTATTSGDGDYTVDGLPTGRFEVTVGGPFPVGGLTETYDLDDGTTDPDGVAVRDLGAGDDATDVDFGYGGTNSVGDTVFLDTDGDGDQDLGDPGLAGVELDVTWWGLDGAFGGGDDVTVTRTTAADGTYLVEGIPNGDVRVDVVTGSLPGGLRQTFDPDGTLDDSTVRQLVGPGDEDLDADFGYTGTHEIGDLVWLDVNGDGDGPRTPGAGTEPGVPGQRVRVVWAGVDGALETADDVVLGTQQTGADGGWSQPRVPSGVVRATLLGAPADRMRVSYDREGALDGVGIATVTGDDLDFDFGLAGTGSIGDTVWLDFDEDGTVDAGEPRLPDVDIHPTWAGFDGNFGTADDVDYGTRTTDAQGEYVVANLPPGRYRVTVVAATLPAGVRAVYDLDGGGDGTAVRVLDRAEAARDVDFGYAGTGSIGDFVWWDLDGDGVQDPTEPGLADVGVTLDWAGFDGAFGTADDARLRQPTEGKGGYLFTGLPAGGYRVTIAKADLPSGVRATADPDGGGDSASALTLAGGESNLAQDFGYVGDSAIGDLVWRDVDLDGTRQADEVALGGIGITVTYLGPDGVEGGGDDVSIRQTTGRPPTTAPRAARGGAPTGDDPYYRVDGLAPGRYVVALDGATVQAPDAPVSDLDGGDPTVTRLTLTSTSQLDADFAVFRNDEPTFDGDGAAGAGISVACDGRVVIDPFAFVSDPNGDELHIVTGSIEVPADVTVESTDHGRLRIGTTGDDDFTVRYRVADGRGGTVTVRIPIEVSTSCADGGTDDGDDGGGIPLPGTGADVPPWLFGLGLGLLLAGAVAVGLGLRRREHG</sequence>
<dbReference type="PANTHER" id="PTHR23303">
    <property type="entry name" value="CARBOXYPEPTIDASE REGULATORY REGION-CONTAINING"/>
    <property type="match status" value="1"/>
</dbReference>
<evidence type="ECO:0000313" key="9">
    <source>
        <dbReference type="Proteomes" id="UP000589626"/>
    </source>
</evidence>
<feature type="compositionally biased region" description="Low complexity" evidence="4">
    <location>
        <begin position="2299"/>
        <end position="2318"/>
    </location>
</feature>
<dbReference type="Proteomes" id="UP000589626">
    <property type="component" value="Unassembled WGS sequence"/>
</dbReference>
<comment type="subcellular location">
    <subcellularLocation>
        <location evidence="1">Secreted</location>
    </subcellularLocation>
</comment>
<evidence type="ECO:0000256" key="4">
    <source>
        <dbReference type="SAM" id="MobiDB-lite"/>
    </source>
</evidence>
<dbReference type="PANTHER" id="PTHR23303:SF15">
    <property type="entry name" value="COLOSSIN-A"/>
    <property type="match status" value="1"/>
</dbReference>
<feature type="region of interest" description="Disordered" evidence="4">
    <location>
        <begin position="878"/>
        <end position="898"/>
    </location>
</feature>
<feature type="region of interest" description="Disordered" evidence="4">
    <location>
        <begin position="2299"/>
        <end position="2321"/>
    </location>
</feature>
<feature type="domain" description="DUF11" evidence="6">
    <location>
        <begin position="765"/>
        <end position="863"/>
    </location>
</feature>
<dbReference type="NCBIfam" id="TIGR01451">
    <property type="entry name" value="B_ant_repeat"/>
    <property type="match status" value="1"/>
</dbReference>
<gene>
    <name evidence="8" type="ORF">FHU40_004399</name>
</gene>
<keyword evidence="2" id="KW-0964">Secreted</keyword>
<evidence type="ECO:0000256" key="5">
    <source>
        <dbReference type="SAM" id="Phobius"/>
    </source>
</evidence>
<dbReference type="InterPro" id="IPR001434">
    <property type="entry name" value="OmcB-like_DUF11"/>
</dbReference>
<dbReference type="RefSeq" id="WP_183594441.1">
    <property type="nucleotide sequence ID" value="NZ_JACHWR010000003.1"/>
</dbReference>
<protein>
    <submittedName>
        <fullName evidence="8">Putative repeat protein (TIGR01451 family)</fullName>
    </submittedName>
</protein>
<dbReference type="InterPro" id="IPR013783">
    <property type="entry name" value="Ig-like_fold"/>
</dbReference>
<keyword evidence="5" id="KW-1133">Transmembrane helix</keyword>
<feature type="transmembrane region" description="Helical" evidence="5">
    <location>
        <begin position="2503"/>
        <end position="2523"/>
    </location>
</feature>
<accession>A0A7W4W0C8</accession>
<organism evidence="8 9">
    <name type="scientific">Nocardioides soli</name>
    <dbReference type="NCBI Taxonomy" id="1036020"/>
    <lineage>
        <taxon>Bacteria</taxon>
        <taxon>Bacillati</taxon>
        <taxon>Actinomycetota</taxon>
        <taxon>Actinomycetes</taxon>
        <taxon>Propionibacteriales</taxon>
        <taxon>Nocardioidaceae</taxon>
        <taxon>Nocardioides</taxon>
    </lineage>
</organism>
<keyword evidence="9" id="KW-1185">Reference proteome</keyword>
<feature type="domain" description="SD-repeat containing protein B" evidence="7">
    <location>
        <begin position="1785"/>
        <end position="1875"/>
    </location>
</feature>
<keyword evidence="3" id="KW-0732">Signal</keyword>
<dbReference type="Pfam" id="PF01345">
    <property type="entry name" value="DUF11"/>
    <property type="match status" value="2"/>
</dbReference>
<dbReference type="InterPro" id="IPR047589">
    <property type="entry name" value="DUF11_rpt"/>
</dbReference>
<evidence type="ECO:0000259" key="6">
    <source>
        <dbReference type="Pfam" id="PF01345"/>
    </source>
</evidence>
<feature type="domain" description="SD-repeat containing protein B" evidence="7">
    <location>
        <begin position="2135"/>
        <end position="2226"/>
    </location>
</feature>
<keyword evidence="5" id="KW-0472">Membrane</keyword>
<feature type="compositionally biased region" description="Basic and acidic residues" evidence="4">
    <location>
        <begin position="884"/>
        <end position="897"/>
    </location>
</feature>